<evidence type="ECO:0000313" key="2">
    <source>
        <dbReference type="Proteomes" id="UP000790377"/>
    </source>
</evidence>
<dbReference type="Proteomes" id="UP000790377">
    <property type="component" value="Unassembled WGS sequence"/>
</dbReference>
<keyword evidence="2" id="KW-1185">Reference proteome</keyword>
<organism evidence="1 2">
    <name type="scientific">Hygrophoropsis aurantiaca</name>
    <dbReference type="NCBI Taxonomy" id="72124"/>
    <lineage>
        <taxon>Eukaryota</taxon>
        <taxon>Fungi</taxon>
        <taxon>Dikarya</taxon>
        <taxon>Basidiomycota</taxon>
        <taxon>Agaricomycotina</taxon>
        <taxon>Agaricomycetes</taxon>
        <taxon>Agaricomycetidae</taxon>
        <taxon>Boletales</taxon>
        <taxon>Coniophorineae</taxon>
        <taxon>Hygrophoropsidaceae</taxon>
        <taxon>Hygrophoropsis</taxon>
    </lineage>
</organism>
<accession>A0ACB8AB85</accession>
<protein>
    <submittedName>
        <fullName evidence="1">Uncharacterized protein</fullName>
    </submittedName>
</protein>
<name>A0ACB8AB85_9AGAM</name>
<sequence length="559" mass="63332">MFWLPISFAVGIFCLPCLAWSWSPQSAQIDHNEAGNAYSVRQSLTDNGNGLTREEVDSLFTNTDALEAYARKSDCFQNAASSLRMRCAESHMGEDERVQAAIAMTLCELATARHHAPPMECAEFSDGLVPSSHRYIHETQGACVEALSRSAQFWSSYSGYLREIPQLCFTFRRWIDIDAAKDIYRNVTLEKIALIRIILEREKISKASVQGWEQSLSGFREDLSSLRMISESIQEASNLLVVDYGQKLQSFSNEVENILTDIQTRHQDSHLQLTAKVHDTLDGIYLHHSKSLSEMLYVFQKTTFAELDSIFSFVADQNQRYLQTTDYIHQRWAAFDTGIKFMHNSIEDLTSSVVRTSDILELSFDRAQVAHRIQQEASDAVYQLVDVISQLTATTHGELQAINQTAFMVKANMQPDTIAHWMRIGYSAISQLLWPGFSLADSWLSPQSVHLGVGMATALWRLLELCFSLLTSIFFVFNIKHIFPSVLGSSATSRKPTPFSPIPHSHHTEEFACSLRSSDTVPTQHQSPQDPRIIRQLSRPRISRIPDRLCQRSAHSLWN</sequence>
<proteinExistence type="predicted"/>
<comment type="caution">
    <text evidence="1">The sequence shown here is derived from an EMBL/GenBank/DDBJ whole genome shotgun (WGS) entry which is preliminary data.</text>
</comment>
<dbReference type="EMBL" id="MU267717">
    <property type="protein sequence ID" value="KAH7910345.1"/>
    <property type="molecule type" value="Genomic_DNA"/>
</dbReference>
<gene>
    <name evidence="1" type="ORF">BJ138DRAFT_116876</name>
</gene>
<reference evidence="1" key="1">
    <citation type="journal article" date="2021" name="New Phytol.">
        <title>Evolutionary innovations through gain and loss of genes in the ectomycorrhizal Boletales.</title>
        <authorList>
            <person name="Wu G."/>
            <person name="Miyauchi S."/>
            <person name="Morin E."/>
            <person name="Kuo A."/>
            <person name="Drula E."/>
            <person name="Varga T."/>
            <person name="Kohler A."/>
            <person name="Feng B."/>
            <person name="Cao Y."/>
            <person name="Lipzen A."/>
            <person name="Daum C."/>
            <person name="Hundley H."/>
            <person name="Pangilinan J."/>
            <person name="Johnson J."/>
            <person name="Barry K."/>
            <person name="LaButti K."/>
            <person name="Ng V."/>
            <person name="Ahrendt S."/>
            <person name="Min B."/>
            <person name="Choi I.G."/>
            <person name="Park H."/>
            <person name="Plett J.M."/>
            <person name="Magnuson J."/>
            <person name="Spatafora J.W."/>
            <person name="Nagy L.G."/>
            <person name="Henrissat B."/>
            <person name="Grigoriev I.V."/>
            <person name="Yang Z.L."/>
            <person name="Xu J."/>
            <person name="Martin F.M."/>
        </authorList>
    </citation>
    <scope>NUCLEOTIDE SEQUENCE</scope>
    <source>
        <strain evidence="1">ATCC 28755</strain>
    </source>
</reference>
<evidence type="ECO:0000313" key="1">
    <source>
        <dbReference type="EMBL" id="KAH7910345.1"/>
    </source>
</evidence>